<feature type="region of interest" description="Disordered" evidence="1">
    <location>
        <begin position="1"/>
        <end position="37"/>
    </location>
</feature>
<name>A0A6A6YZF2_9PEZI</name>
<reference evidence="4" key="2">
    <citation type="submission" date="2020-04" db="EMBL/GenBank/DDBJ databases">
        <authorList>
            <consortium name="NCBI Genome Project"/>
        </authorList>
    </citation>
    <scope>NUCLEOTIDE SEQUENCE</scope>
    <source>
        <strain evidence="4">CBS 304.34</strain>
    </source>
</reference>
<gene>
    <name evidence="2 4" type="ORF">BDZ99DRAFT_235093</name>
</gene>
<protein>
    <submittedName>
        <fullName evidence="2 4">Uncharacterized protein</fullName>
    </submittedName>
</protein>
<reference evidence="4" key="3">
    <citation type="submission" date="2025-04" db="UniProtKB">
        <authorList>
            <consortium name="RefSeq"/>
        </authorList>
    </citation>
    <scope>IDENTIFICATION</scope>
    <source>
        <strain evidence="4">CBS 304.34</strain>
    </source>
</reference>
<evidence type="ECO:0000313" key="3">
    <source>
        <dbReference type="Proteomes" id="UP000504636"/>
    </source>
</evidence>
<dbReference type="AlphaFoldDB" id="A0A6A6YZF2"/>
<dbReference type="OrthoDB" id="10515238at2759"/>
<proteinExistence type="predicted"/>
<dbReference type="GeneID" id="54454442"/>
<organism evidence="2">
    <name type="scientific">Mytilinidion resinicola</name>
    <dbReference type="NCBI Taxonomy" id="574789"/>
    <lineage>
        <taxon>Eukaryota</taxon>
        <taxon>Fungi</taxon>
        <taxon>Dikarya</taxon>
        <taxon>Ascomycota</taxon>
        <taxon>Pezizomycotina</taxon>
        <taxon>Dothideomycetes</taxon>
        <taxon>Pleosporomycetidae</taxon>
        <taxon>Mytilinidiales</taxon>
        <taxon>Mytilinidiaceae</taxon>
        <taxon>Mytilinidion</taxon>
    </lineage>
</organism>
<feature type="region of interest" description="Disordered" evidence="1">
    <location>
        <begin position="135"/>
        <end position="160"/>
    </location>
</feature>
<keyword evidence="3" id="KW-1185">Reference proteome</keyword>
<accession>A0A6A6YZF2</accession>
<evidence type="ECO:0000256" key="1">
    <source>
        <dbReference type="SAM" id="MobiDB-lite"/>
    </source>
</evidence>
<dbReference type="RefSeq" id="XP_033581270.1">
    <property type="nucleotide sequence ID" value="XM_033713549.1"/>
</dbReference>
<feature type="compositionally biased region" description="Basic and acidic residues" evidence="1">
    <location>
        <begin position="147"/>
        <end position="160"/>
    </location>
</feature>
<evidence type="ECO:0000313" key="2">
    <source>
        <dbReference type="EMBL" id="KAF2814306.1"/>
    </source>
</evidence>
<dbReference type="EMBL" id="MU003695">
    <property type="protein sequence ID" value="KAF2814306.1"/>
    <property type="molecule type" value="Genomic_DNA"/>
</dbReference>
<dbReference type="Proteomes" id="UP000504636">
    <property type="component" value="Unplaced"/>
</dbReference>
<evidence type="ECO:0000313" key="4">
    <source>
        <dbReference type="RefSeq" id="XP_033581270.1"/>
    </source>
</evidence>
<sequence length="160" mass="17323">MAPQIYWSQDHRLRDADQPSIPTPATPGIADPRPTAADLNSRIDQCAVKQADMKTRITKLGPATGKSESDKAVLDAISKFGSNSLTPSDIGVSNVSGDMSDADIAEMSGKLDGVEFEIQRLEVLLTDIEKEWKESEDLLRSGPKPPEQAKDGDWGLDGMK</sequence>
<reference evidence="2 4" key="1">
    <citation type="journal article" date="2020" name="Stud. Mycol.">
        <title>101 Dothideomycetes genomes: a test case for predicting lifestyles and emergence of pathogens.</title>
        <authorList>
            <person name="Haridas S."/>
            <person name="Albert R."/>
            <person name="Binder M."/>
            <person name="Bloem J."/>
            <person name="Labutti K."/>
            <person name="Salamov A."/>
            <person name="Andreopoulos B."/>
            <person name="Baker S."/>
            <person name="Barry K."/>
            <person name="Bills G."/>
            <person name="Bluhm B."/>
            <person name="Cannon C."/>
            <person name="Castanera R."/>
            <person name="Culley D."/>
            <person name="Daum C."/>
            <person name="Ezra D."/>
            <person name="Gonzalez J."/>
            <person name="Henrissat B."/>
            <person name="Kuo A."/>
            <person name="Liang C."/>
            <person name="Lipzen A."/>
            <person name="Lutzoni F."/>
            <person name="Magnuson J."/>
            <person name="Mondo S."/>
            <person name="Nolan M."/>
            <person name="Ohm R."/>
            <person name="Pangilinan J."/>
            <person name="Park H.-J."/>
            <person name="Ramirez L."/>
            <person name="Alfaro M."/>
            <person name="Sun H."/>
            <person name="Tritt A."/>
            <person name="Yoshinaga Y."/>
            <person name="Zwiers L.-H."/>
            <person name="Turgeon B."/>
            <person name="Goodwin S."/>
            <person name="Spatafora J."/>
            <person name="Crous P."/>
            <person name="Grigoriev I."/>
        </authorList>
    </citation>
    <scope>NUCLEOTIDE SEQUENCE</scope>
    <source>
        <strain evidence="2 4">CBS 304.34</strain>
    </source>
</reference>